<reference evidence="1" key="2">
    <citation type="journal article" date="2020" name="Gigascience">
        <title>An improved pig reference genome sequence to enable pig genetics and genomics research.</title>
        <authorList>
            <person name="Warr A."/>
            <person name="Affara N."/>
            <person name="Aken B."/>
            <person name="Beiki H."/>
            <person name="Bickhart D.M."/>
            <person name="Billis K."/>
            <person name="Chow W."/>
            <person name="Eory L."/>
            <person name="Finlayson H.A."/>
            <person name="Flicek P."/>
            <person name="Giron C.G."/>
            <person name="Griffin D.K."/>
            <person name="Hall R."/>
            <person name="Hannum G."/>
            <person name="Hourlier T."/>
            <person name="Howe K."/>
            <person name="Hume D.A."/>
            <person name="Izuogu O."/>
            <person name="Kim K."/>
            <person name="Koren S."/>
            <person name="Liu H."/>
            <person name="Manchanda N."/>
            <person name="Martin F.J."/>
            <person name="Nonneman D.J."/>
            <person name="O'Connor R.E."/>
            <person name="Phillippy A.M."/>
            <person name="Rohrer G.A."/>
            <person name="Rosen B.D."/>
            <person name="Rund L.A."/>
            <person name="Sargent C.A."/>
            <person name="Schook L.B."/>
            <person name="Schroeder S.G."/>
            <person name="Schwartz A.S."/>
            <person name="Skinner B.M."/>
            <person name="Talbot R."/>
            <person name="Tseng E."/>
            <person name="Tuggle C.K."/>
            <person name="Watson M."/>
            <person name="Smith T.P.L."/>
            <person name="Archibald A.L."/>
        </authorList>
    </citation>
    <scope>NUCLEOTIDE SEQUENCE [LARGE SCALE GENOMIC DNA]</scope>
    <source>
        <strain evidence="1">Duroc</strain>
    </source>
</reference>
<accession>A0A5G2R200</accession>
<dbReference type="InParanoid" id="A0A5G2R200"/>
<reference evidence="1" key="4">
    <citation type="submission" date="2025-09" db="UniProtKB">
        <authorList>
            <consortium name="Ensembl"/>
        </authorList>
    </citation>
    <scope>IDENTIFICATION</scope>
</reference>
<dbReference type="Proteomes" id="UP000008227">
    <property type="component" value="Chromosome 17"/>
</dbReference>
<organism evidence="1 2">
    <name type="scientific">Sus scrofa</name>
    <name type="common">Pig</name>
    <dbReference type="NCBI Taxonomy" id="9823"/>
    <lineage>
        <taxon>Eukaryota</taxon>
        <taxon>Metazoa</taxon>
        <taxon>Chordata</taxon>
        <taxon>Craniata</taxon>
        <taxon>Vertebrata</taxon>
        <taxon>Euteleostomi</taxon>
        <taxon>Mammalia</taxon>
        <taxon>Eutheria</taxon>
        <taxon>Laurasiatheria</taxon>
        <taxon>Artiodactyla</taxon>
        <taxon>Suina</taxon>
        <taxon>Suidae</taxon>
        <taxon>Sus</taxon>
    </lineage>
</organism>
<evidence type="ECO:0000313" key="2">
    <source>
        <dbReference type="Proteomes" id="UP000008227"/>
    </source>
</evidence>
<dbReference type="Ensembl" id="ENSSSCT00000089151.2">
    <property type="protein sequence ID" value="ENSSSCP00000071134.1"/>
    <property type="gene ID" value="ENSSSCG00000049115.2"/>
</dbReference>
<protein>
    <submittedName>
        <fullName evidence="1">Uncharacterized protein</fullName>
    </submittedName>
</protein>
<name>A0A5G2R200_PIG</name>
<sequence>MNIWVHVSFSKKVFSGYMPSSEMAGLYDCSIFSFLRYLHIVFQNGCTNLHSHQQCRRVPFSSHPLQHLLFVDLLMMAVLTGVRWNLMVVLICTSPIISDIEHFFHVPVGHVYVFFAEMSVEVWPTFSIGFFCC</sequence>
<dbReference type="GeneTree" id="ENSGT01130000278770"/>
<reference evidence="2" key="1">
    <citation type="submission" date="2009-11" db="EMBL/GenBank/DDBJ databases">
        <authorList>
            <consortium name="Porcine genome sequencing project"/>
        </authorList>
    </citation>
    <scope>NUCLEOTIDE SEQUENCE [LARGE SCALE GENOMIC DNA]</scope>
    <source>
        <strain evidence="2">Duroc</strain>
    </source>
</reference>
<reference evidence="1" key="3">
    <citation type="submission" date="2025-08" db="UniProtKB">
        <authorList>
            <consortium name="Ensembl"/>
        </authorList>
    </citation>
    <scope>IDENTIFICATION</scope>
</reference>
<proteinExistence type="predicted"/>
<keyword evidence="2" id="KW-1185">Reference proteome</keyword>
<dbReference type="AlphaFoldDB" id="A0A5G2R200"/>
<evidence type="ECO:0000313" key="1">
    <source>
        <dbReference type="Ensembl" id="ENSSSCP00000071134.1"/>
    </source>
</evidence>